<comment type="subcellular location">
    <subcellularLocation>
        <location evidence="4">Cytoplasm</location>
    </subcellularLocation>
</comment>
<reference evidence="5 6" key="1">
    <citation type="submission" date="2016-05" db="EMBL/GenBank/DDBJ databases">
        <title>Genomic and physiological characterization of Planctopirus sp. isolated from fresh water lake.</title>
        <authorList>
            <person name="Subhash Y."/>
            <person name="Ramana C."/>
        </authorList>
    </citation>
    <scope>NUCLEOTIDE SEQUENCE [LARGE SCALE GENOMIC DNA]</scope>
    <source>
        <strain evidence="5 6">JC280</strain>
    </source>
</reference>
<dbReference type="GO" id="GO:0048027">
    <property type="term" value="F:mRNA 5'-UTR binding"/>
    <property type="evidence" value="ECO:0007669"/>
    <property type="project" value="UniProtKB-UniRule"/>
</dbReference>
<dbReference type="PANTHER" id="PTHR34984:SF1">
    <property type="entry name" value="CARBON STORAGE REGULATOR"/>
    <property type="match status" value="1"/>
</dbReference>
<dbReference type="InterPro" id="IPR003751">
    <property type="entry name" value="CsrA"/>
</dbReference>
<protein>
    <recommendedName>
        <fullName evidence="4">Translational regulator CsrA</fullName>
    </recommendedName>
</protein>
<dbReference type="SUPFAM" id="SSF117130">
    <property type="entry name" value="CsrA-like"/>
    <property type="match status" value="1"/>
</dbReference>
<evidence type="ECO:0000256" key="1">
    <source>
        <dbReference type="ARBA" id="ARBA00022490"/>
    </source>
</evidence>
<comment type="caution">
    <text evidence="5">The sequence shown here is derived from an EMBL/GenBank/DDBJ whole genome shotgun (WGS) entry which is preliminary data.</text>
</comment>
<keyword evidence="4" id="KW-0678">Repressor</keyword>
<dbReference type="Gene3D" id="2.60.40.4380">
    <property type="entry name" value="Translational regulator CsrA"/>
    <property type="match status" value="1"/>
</dbReference>
<organism evidence="5 6">
    <name type="scientific">Planctopirus hydrillae</name>
    <dbReference type="NCBI Taxonomy" id="1841610"/>
    <lineage>
        <taxon>Bacteria</taxon>
        <taxon>Pseudomonadati</taxon>
        <taxon>Planctomycetota</taxon>
        <taxon>Planctomycetia</taxon>
        <taxon>Planctomycetales</taxon>
        <taxon>Planctomycetaceae</taxon>
        <taxon>Planctopirus</taxon>
    </lineage>
</organism>
<keyword evidence="6" id="KW-1185">Reference proteome</keyword>
<evidence type="ECO:0000313" key="5">
    <source>
        <dbReference type="EMBL" id="ODA28053.1"/>
    </source>
</evidence>
<keyword evidence="4" id="KW-1005">Bacterial flagellum biogenesis</keyword>
<dbReference type="STRING" id="1841610.A6X21_14425"/>
<comment type="similarity">
    <text evidence="4">Belongs to the CsrA/RsmA family.</text>
</comment>
<dbReference type="PANTHER" id="PTHR34984">
    <property type="entry name" value="CARBON STORAGE REGULATOR"/>
    <property type="match status" value="1"/>
</dbReference>
<dbReference type="GO" id="GO:0044781">
    <property type="term" value="P:bacterial-type flagellum organization"/>
    <property type="evidence" value="ECO:0007669"/>
    <property type="project" value="UniProtKB-KW"/>
</dbReference>
<dbReference type="GO" id="GO:0006109">
    <property type="term" value="P:regulation of carbohydrate metabolic process"/>
    <property type="evidence" value="ECO:0007669"/>
    <property type="project" value="InterPro"/>
</dbReference>
<evidence type="ECO:0000256" key="4">
    <source>
        <dbReference type="HAMAP-Rule" id="MF_00167"/>
    </source>
</evidence>
<accession>A0A1C3E4A8</accession>
<evidence type="ECO:0000313" key="6">
    <source>
        <dbReference type="Proteomes" id="UP000094828"/>
    </source>
</evidence>
<name>A0A1C3E4A8_9PLAN</name>
<dbReference type="AlphaFoldDB" id="A0A1C3E4A8"/>
<dbReference type="RefSeq" id="WP_068853188.1">
    <property type="nucleotide sequence ID" value="NZ_LYDR01000158.1"/>
</dbReference>
<evidence type="ECO:0000256" key="2">
    <source>
        <dbReference type="ARBA" id="ARBA00022845"/>
    </source>
</evidence>
<dbReference type="GO" id="GO:0045947">
    <property type="term" value="P:negative regulation of translational initiation"/>
    <property type="evidence" value="ECO:0007669"/>
    <property type="project" value="UniProtKB-UniRule"/>
</dbReference>
<dbReference type="HAMAP" id="MF_00167">
    <property type="entry name" value="CsrA"/>
    <property type="match status" value="1"/>
</dbReference>
<comment type="subunit">
    <text evidence="4">Homodimer; the beta-strands of each monomer intercalate to form a hydrophobic core, while the alpha-helices form wings that extend away from the core.</text>
</comment>
<dbReference type="EMBL" id="LYDR01000158">
    <property type="protein sequence ID" value="ODA28053.1"/>
    <property type="molecule type" value="Genomic_DNA"/>
</dbReference>
<dbReference type="GO" id="GO:1902208">
    <property type="term" value="P:regulation of bacterial-type flagellum assembly"/>
    <property type="evidence" value="ECO:0007669"/>
    <property type="project" value="UniProtKB-UniRule"/>
</dbReference>
<dbReference type="InterPro" id="IPR036107">
    <property type="entry name" value="CsrA_sf"/>
</dbReference>
<gene>
    <name evidence="4" type="primary">csrA</name>
    <name evidence="5" type="ORF">A6X21_14425</name>
</gene>
<dbReference type="GO" id="GO:0005829">
    <property type="term" value="C:cytosol"/>
    <property type="evidence" value="ECO:0007669"/>
    <property type="project" value="TreeGrafter"/>
</dbReference>
<keyword evidence="2 4" id="KW-0810">Translation regulation</keyword>
<keyword evidence="1 4" id="KW-0963">Cytoplasm</keyword>
<dbReference type="GO" id="GO:0006402">
    <property type="term" value="P:mRNA catabolic process"/>
    <property type="evidence" value="ECO:0007669"/>
    <property type="project" value="InterPro"/>
</dbReference>
<sequence length="62" mass="6962">MLVLSRKKTEAITLYTSDGPITVRVVRGEQVRLGIEAPRHVRICREEIEPHNENTEPAPIAA</sequence>
<dbReference type="Proteomes" id="UP000094828">
    <property type="component" value="Unassembled WGS sequence"/>
</dbReference>
<proteinExistence type="inferred from homology"/>
<dbReference type="Pfam" id="PF02599">
    <property type="entry name" value="CsrA"/>
    <property type="match status" value="1"/>
</dbReference>
<evidence type="ECO:0000256" key="3">
    <source>
        <dbReference type="ARBA" id="ARBA00022884"/>
    </source>
</evidence>
<dbReference type="OrthoDB" id="289081at2"/>
<comment type="function">
    <text evidence="4">A translational regulator that binds mRNA to regulate translation initiation and/or mRNA stability. Usually binds in the 5'-UTR at or near the Shine-Dalgarno sequence preventing ribosome-binding, thus repressing translation. Its main target seems to be the major flagellin gene, while its function is anatagonized by FliW.</text>
</comment>
<keyword evidence="3 4" id="KW-0694">RNA-binding</keyword>